<feature type="region of interest" description="Disordered" evidence="1">
    <location>
        <begin position="1"/>
        <end position="27"/>
    </location>
</feature>
<evidence type="ECO:0000313" key="2">
    <source>
        <dbReference type="EMBL" id="GAT99445.1"/>
    </source>
</evidence>
<dbReference type="EMBL" id="BDEQ01000001">
    <property type="protein sequence ID" value="GAT99445.1"/>
    <property type="molecule type" value="Genomic_DNA"/>
</dbReference>
<organism evidence="2 3">
    <name type="scientific">Entamoeba histolytica</name>
    <dbReference type="NCBI Taxonomy" id="5759"/>
    <lineage>
        <taxon>Eukaryota</taxon>
        <taxon>Amoebozoa</taxon>
        <taxon>Evosea</taxon>
        <taxon>Archamoebae</taxon>
        <taxon>Mastigamoebida</taxon>
        <taxon>Entamoebidae</taxon>
        <taxon>Entamoeba</taxon>
    </lineage>
</organism>
<feature type="compositionally biased region" description="Polar residues" evidence="1">
    <location>
        <begin position="1"/>
        <end position="15"/>
    </location>
</feature>
<comment type="caution">
    <text evidence="2">The sequence shown here is derived from an EMBL/GenBank/DDBJ whole genome shotgun (WGS) entry which is preliminary data.</text>
</comment>
<protein>
    <submittedName>
        <fullName evidence="2">Uncharacterized protein</fullName>
    </submittedName>
</protein>
<dbReference type="Proteomes" id="UP000078387">
    <property type="component" value="Unassembled WGS sequence"/>
</dbReference>
<dbReference type="VEuPathDB" id="AmoebaDB:KM1_332420"/>
<name>A0A175K174_ENTHI</name>
<evidence type="ECO:0000256" key="1">
    <source>
        <dbReference type="SAM" id="MobiDB-lite"/>
    </source>
</evidence>
<gene>
    <name evidence="2" type="ORF">CL6EHI_165450</name>
</gene>
<reference evidence="2 3" key="1">
    <citation type="submission" date="2016-05" db="EMBL/GenBank/DDBJ databases">
        <title>First whole genome sequencing of Entamoeba histolytica HM1:IMSS-clone-6.</title>
        <authorList>
            <person name="Mukherjee Avik.K."/>
            <person name="Izumyama S."/>
            <person name="Nakada-Tsukui K."/>
            <person name="Nozaki T."/>
        </authorList>
    </citation>
    <scope>NUCLEOTIDE SEQUENCE [LARGE SCALE GENOMIC DNA]</scope>
    <source>
        <strain evidence="2 3">HM1:IMSS clone 6</strain>
    </source>
</reference>
<dbReference type="VEuPathDB" id="AmoebaDB:EHI5A_278470"/>
<dbReference type="AlphaFoldDB" id="A0A175K174"/>
<accession>A0A175K174</accession>
<proteinExistence type="predicted"/>
<dbReference type="VEuPathDB" id="AmoebaDB:EHI_165450"/>
<evidence type="ECO:0000313" key="3">
    <source>
        <dbReference type="Proteomes" id="UP000078387"/>
    </source>
</evidence>
<sequence length="140" mass="16177">MSDINNNITSSQLPSRFSDEENTDDSSTTQLLQFINLVAEEEENEEMGEKIKSKLRKWELDVIDFSYSVRHLIFYFDRMDADTLSYHMFKTMKAFERVSRGYNSLKCEKVLSLSGPSIGGKPFKGNTSENAWKVNKIEID</sequence>